<sequence length="74" mass="8959">MKFDHQIAETPALTLLYSLPNHYEWMNAVRGTMPNDINLIWEQNWIKRDRMFELELIEWANCLPYNEKDCSDNK</sequence>
<dbReference type="AlphaFoldDB" id="A0A915I9A2"/>
<evidence type="ECO:0000313" key="2">
    <source>
        <dbReference type="WBParaSite" id="nRc.2.0.1.t09875-RA"/>
    </source>
</evidence>
<protein>
    <submittedName>
        <fullName evidence="2">Uncharacterized protein</fullName>
    </submittedName>
</protein>
<evidence type="ECO:0000313" key="1">
    <source>
        <dbReference type="Proteomes" id="UP000887565"/>
    </source>
</evidence>
<reference evidence="2" key="1">
    <citation type="submission" date="2022-11" db="UniProtKB">
        <authorList>
            <consortium name="WormBaseParasite"/>
        </authorList>
    </citation>
    <scope>IDENTIFICATION</scope>
</reference>
<dbReference type="WBParaSite" id="nRc.2.0.1.t09875-RA">
    <property type="protein sequence ID" value="nRc.2.0.1.t09875-RA"/>
    <property type="gene ID" value="nRc.2.0.1.g09875"/>
</dbReference>
<dbReference type="Proteomes" id="UP000887565">
    <property type="component" value="Unplaced"/>
</dbReference>
<keyword evidence="1" id="KW-1185">Reference proteome</keyword>
<proteinExistence type="predicted"/>
<name>A0A915I9A2_ROMCU</name>
<organism evidence="1 2">
    <name type="scientific">Romanomermis culicivorax</name>
    <name type="common">Nematode worm</name>
    <dbReference type="NCBI Taxonomy" id="13658"/>
    <lineage>
        <taxon>Eukaryota</taxon>
        <taxon>Metazoa</taxon>
        <taxon>Ecdysozoa</taxon>
        <taxon>Nematoda</taxon>
        <taxon>Enoplea</taxon>
        <taxon>Dorylaimia</taxon>
        <taxon>Mermithida</taxon>
        <taxon>Mermithoidea</taxon>
        <taxon>Mermithidae</taxon>
        <taxon>Romanomermis</taxon>
    </lineage>
</organism>
<accession>A0A915I9A2</accession>